<dbReference type="AlphaFoldDB" id="A0A1V0TZM3"/>
<dbReference type="EMBL" id="CP020569">
    <property type="protein sequence ID" value="ARF58394.1"/>
    <property type="molecule type" value="Genomic_DNA"/>
</dbReference>
<name>A0A1V0TZM3_9ACTN</name>
<dbReference type="Proteomes" id="UP000192726">
    <property type="component" value="Chromosome"/>
</dbReference>
<dbReference type="KEGG" id="sgv:B1H19_33175"/>
<gene>
    <name evidence="2" type="ORF">B1H19_33175</name>
</gene>
<keyword evidence="3" id="KW-1185">Reference proteome</keyword>
<organism evidence="2 3">
    <name type="scientific">Streptomyces gilvosporeus</name>
    <dbReference type="NCBI Taxonomy" id="553510"/>
    <lineage>
        <taxon>Bacteria</taxon>
        <taxon>Bacillati</taxon>
        <taxon>Actinomycetota</taxon>
        <taxon>Actinomycetes</taxon>
        <taxon>Kitasatosporales</taxon>
        <taxon>Streptomycetaceae</taxon>
        <taxon>Streptomyces</taxon>
    </lineage>
</organism>
<reference evidence="2 3" key="1">
    <citation type="submission" date="2017-04" db="EMBL/GenBank/DDBJ databases">
        <title>Complete Genome Sequence of Streptomyces gilvosporeus F607, a Capable Producer of Natamycin.</title>
        <authorList>
            <person name="Zong G."/>
            <person name="Zhong C."/>
            <person name="Fu J."/>
            <person name="Qin R."/>
            <person name="Cao G."/>
        </authorList>
    </citation>
    <scope>NUCLEOTIDE SEQUENCE [LARGE SCALE GENOMIC DNA]</scope>
    <source>
        <strain evidence="2 3">F607</strain>
    </source>
</reference>
<accession>A0A1V0TZM3</accession>
<proteinExistence type="predicted"/>
<feature type="region of interest" description="Disordered" evidence="1">
    <location>
        <begin position="75"/>
        <end position="107"/>
    </location>
</feature>
<evidence type="ECO:0000256" key="1">
    <source>
        <dbReference type="SAM" id="MobiDB-lite"/>
    </source>
</evidence>
<evidence type="ECO:0000313" key="2">
    <source>
        <dbReference type="EMBL" id="ARF58394.1"/>
    </source>
</evidence>
<dbReference type="OrthoDB" id="135105at2"/>
<evidence type="ECO:0000313" key="3">
    <source>
        <dbReference type="Proteomes" id="UP000192726"/>
    </source>
</evidence>
<protein>
    <recommendedName>
        <fullName evidence="4">NACHT domain-containing protein</fullName>
    </recommendedName>
</protein>
<sequence length="134" mass="14979">MLFTDPDFVHELVKHTGYQPTVDELSGPPHKPHAEFERRYAAFVAESYSELTLFGLDFSRRDHSEWPLDTAYLSLEPAPHHGRDQESGGLEGRPAGSFQESAVGERQRVEAAFARQTRILLRGQAGSGKTTLVQ</sequence>
<dbReference type="RefSeq" id="WP_083108590.1">
    <property type="nucleotide sequence ID" value="NZ_CP020569.1"/>
</dbReference>
<evidence type="ECO:0008006" key="4">
    <source>
        <dbReference type="Google" id="ProtNLM"/>
    </source>
</evidence>